<accession>A0ABS1BKA8</accession>
<feature type="coiled-coil region" evidence="2">
    <location>
        <begin position="41"/>
        <end position="68"/>
    </location>
</feature>
<evidence type="ECO:0000313" key="4">
    <source>
        <dbReference type="Proteomes" id="UP000660024"/>
    </source>
</evidence>
<dbReference type="Pfam" id="PF00106">
    <property type="entry name" value="adh_short"/>
    <property type="match status" value="1"/>
</dbReference>
<dbReference type="NCBIfam" id="NF004846">
    <property type="entry name" value="PRK06197.1"/>
    <property type="match status" value="1"/>
</dbReference>
<dbReference type="InterPro" id="IPR036291">
    <property type="entry name" value="NAD(P)-bd_dom_sf"/>
</dbReference>
<protein>
    <submittedName>
        <fullName evidence="3">SDR family oxidoreductase</fullName>
    </submittedName>
</protein>
<keyword evidence="1" id="KW-0560">Oxidoreductase</keyword>
<dbReference type="EMBL" id="JAEHFY010000012">
    <property type="protein sequence ID" value="MBK0383281.1"/>
    <property type="molecule type" value="Genomic_DNA"/>
</dbReference>
<dbReference type="InterPro" id="IPR002347">
    <property type="entry name" value="SDR_fam"/>
</dbReference>
<dbReference type="SUPFAM" id="SSF51735">
    <property type="entry name" value="NAD(P)-binding Rossmann-fold domains"/>
    <property type="match status" value="1"/>
</dbReference>
<dbReference type="PRINTS" id="PR00081">
    <property type="entry name" value="GDHRDH"/>
</dbReference>
<evidence type="ECO:0000256" key="2">
    <source>
        <dbReference type="SAM" id="Coils"/>
    </source>
</evidence>
<dbReference type="PANTHER" id="PTHR43157">
    <property type="entry name" value="PHOSPHATIDYLINOSITOL-GLYCAN BIOSYNTHESIS CLASS F PROTEIN-RELATED"/>
    <property type="match status" value="1"/>
</dbReference>
<keyword evidence="2" id="KW-0175">Coiled coil</keyword>
<evidence type="ECO:0000313" key="3">
    <source>
        <dbReference type="EMBL" id="MBK0383281.1"/>
    </source>
</evidence>
<sequence>MKAFDIEKIPAQKGKIAIVTGANSGLGLETAKGLAKTGFLVVMACRNLKKANQALNKIKQEVTDANLEVIKIDTSSLSSVRAFAEDFLERHQKLDLLINNAGIMVPPFSLTEDGFESQLGTNYLGHFLLTGLLLPTLENTKDSRVVSLSSIAHKNGKINFDDLQFKKRKYSKWDAYGQSKLACLMFAFEMDRRLKAKGSKTISLAAHPGISTTNLFDHMPFFYKLISPVFNLLISQSAEDGAKPSLMAALSDEVSGGDFFGPQGFKEMKGKPGKATSTSLSKNKEVAKKLWSVSEELTGINYLD</sequence>
<dbReference type="RefSeq" id="WP_200586088.1">
    <property type="nucleotide sequence ID" value="NZ_JAEHFY010000012.1"/>
</dbReference>
<dbReference type="NCBIfam" id="NF004513">
    <property type="entry name" value="PRK05854.1"/>
    <property type="match status" value="1"/>
</dbReference>
<evidence type="ECO:0000256" key="1">
    <source>
        <dbReference type="ARBA" id="ARBA00023002"/>
    </source>
</evidence>
<comment type="caution">
    <text evidence="3">The sequence shown here is derived from an EMBL/GenBank/DDBJ whole genome shotgun (WGS) entry which is preliminary data.</text>
</comment>
<organism evidence="3 4">
    <name type="scientific">Pedobacter segetis</name>
    <dbReference type="NCBI Taxonomy" id="2793069"/>
    <lineage>
        <taxon>Bacteria</taxon>
        <taxon>Pseudomonadati</taxon>
        <taxon>Bacteroidota</taxon>
        <taxon>Sphingobacteriia</taxon>
        <taxon>Sphingobacteriales</taxon>
        <taxon>Sphingobacteriaceae</taxon>
        <taxon>Pedobacter</taxon>
    </lineage>
</organism>
<dbReference type="Proteomes" id="UP000660024">
    <property type="component" value="Unassembled WGS sequence"/>
</dbReference>
<keyword evidence="4" id="KW-1185">Reference proteome</keyword>
<proteinExistence type="predicted"/>
<gene>
    <name evidence="3" type="ORF">I5M32_09945</name>
</gene>
<name>A0ABS1BKA8_9SPHI</name>
<dbReference type="Gene3D" id="3.40.50.720">
    <property type="entry name" value="NAD(P)-binding Rossmann-like Domain"/>
    <property type="match status" value="1"/>
</dbReference>
<reference evidence="3 4" key="1">
    <citation type="submission" date="2020-12" db="EMBL/GenBank/DDBJ databases">
        <title>Bacterial novel species Pedobacter sp. SD-b isolated from soil.</title>
        <authorList>
            <person name="Jung H.-Y."/>
        </authorList>
    </citation>
    <scope>NUCLEOTIDE SEQUENCE [LARGE SCALE GENOMIC DNA]</scope>
    <source>
        <strain evidence="3 4">SD-b</strain>
    </source>
</reference>
<dbReference type="CDD" id="cd05327">
    <property type="entry name" value="retinol-DH_like_SDR_c_like"/>
    <property type="match status" value="1"/>
</dbReference>
<dbReference type="PANTHER" id="PTHR43157:SF31">
    <property type="entry name" value="PHOSPHATIDYLINOSITOL-GLYCAN BIOSYNTHESIS CLASS F PROTEIN"/>
    <property type="match status" value="1"/>
</dbReference>